<reference evidence="10" key="2">
    <citation type="submission" date="2021-11" db="EMBL/GenBank/DDBJ databases">
        <authorList>
            <consortium name="Genoscope - CEA"/>
            <person name="William W."/>
        </authorList>
    </citation>
    <scope>NUCLEOTIDE SEQUENCE</scope>
</reference>
<evidence type="ECO:0000313" key="10">
    <source>
        <dbReference type="EMBL" id="CAH0372198.1"/>
    </source>
</evidence>
<dbReference type="Proteomes" id="UP000789595">
    <property type="component" value="Unassembled WGS sequence"/>
</dbReference>
<reference evidence="9" key="1">
    <citation type="submission" date="2021-01" db="EMBL/GenBank/DDBJ databases">
        <authorList>
            <person name="Corre E."/>
            <person name="Pelletier E."/>
            <person name="Niang G."/>
            <person name="Scheremetjew M."/>
            <person name="Finn R."/>
            <person name="Kale V."/>
            <person name="Holt S."/>
            <person name="Cochrane G."/>
            <person name="Meng A."/>
            <person name="Brown T."/>
            <person name="Cohen L."/>
        </authorList>
    </citation>
    <scope>NUCLEOTIDE SEQUENCE</scope>
    <source>
        <strain evidence="9">CCMP1756</strain>
    </source>
</reference>
<evidence type="ECO:0000256" key="2">
    <source>
        <dbReference type="ARBA" id="ARBA00022729"/>
    </source>
</evidence>
<dbReference type="InterPro" id="IPR009011">
    <property type="entry name" value="Man6P_isomerase_rcpt-bd_dom_sf"/>
</dbReference>
<dbReference type="InterPro" id="IPR028146">
    <property type="entry name" value="PRKCSH_N"/>
</dbReference>
<organism evidence="9">
    <name type="scientific">Pelagomonas calceolata</name>
    <dbReference type="NCBI Taxonomy" id="35677"/>
    <lineage>
        <taxon>Eukaryota</taxon>
        <taxon>Sar</taxon>
        <taxon>Stramenopiles</taxon>
        <taxon>Ochrophyta</taxon>
        <taxon>Pelagophyceae</taxon>
        <taxon>Pelagomonadales</taxon>
        <taxon>Pelagomonadaceae</taxon>
        <taxon>Pelagomonas</taxon>
    </lineage>
</organism>
<evidence type="ECO:0000256" key="6">
    <source>
        <dbReference type="SAM" id="SignalP"/>
    </source>
</evidence>
<dbReference type="PANTHER" id="PTHR12630:SF1">
    <property type="entry name" value="GLUCOSIDASE 2 SUBUNIT BETA"/>
    <property type="match status" value="1"/>
</dbReference>
<dbReference type="CDD" id="cd00112">
    <property type="entry name" value="LDLa"/>
    <property type="match status" value="1"/>
</dbReference>
<gene>
    <name evidence="8" type="ORF">PCAL00307_LOCUS7954</name>
    <name evidence="9" type="ORF">PCAL00307_LOCUS7956</name>
    <name evidence="10" type="ORF">PECAL_3P21800</name>
</gene>
<dbReference type="Pfam" id="PF12999">
    <property type="entry name" value="PRKCSH-like"/>
    <property type="match status" value="1"/>
</dbReference>
<feature type="domain" description="MRH" evidence="7">
    <location>
        <begin position="389"/>
        <end position="479"/>
    </location>
</feature>
<keyword evidence="4" id="KW-1015">Disulfide bond</keyword>
<keyword evidence="3" id="KW-0256">Endoplasmic reticulum</keyword>
<feature type="signal peptide" evidence="6">
    <location>
        <begin position="1"/>
        <end position="15"/>
    </location>
</feature>
<evidence type="ECO:0000313" key="8">
    <source>
        <dbReference type="EMBL" id="CAE0692518.1"/>
    </source>
</evidence>
<dbReference type="EMBL" id="CAKKNE010000003">
    <property type="protein sequence ID" value="CAH0372198.1"/>
    <property type="molecule type" value="Genomic_DNA"/>
</dbReference>
<dbReference type="EMBL" id="HBIW01009321">
    <property type="protein sequence ID" value="CAE0692520.1"/>
    <property type="molecule type" value="Transcribed_RNA"/>
</dbReference>
<keyword evidence="5" id="KW-0175">Coiled coil</keyword>
<evidence type="ECO:0000256" key="1">
    <source>
        <dbReference type="ARBA" id="ARBA00022387"/>
    </source>
</evidence>
<dbReference type="Pfam" id="PF13015">
    <property type="entry name" value="PRKCSH_1"/>
    <property type="match status" value="1"/>
</dbReference>
<dbReference type="EMBL" id="HBIW01009319">
    <property type="protein sequence ID" value="CAE0692518.1"/>
    <property type="molecule type" value="Transcribed_RNA"/>
</dbReference>
<dbReference type="Gene3D" id="2.70.130.10">
    <property type="entry name" value="Mannose-6-phosphate receptor binding domain"/>
    <property type="match status" value="1"/>
</dbReference>
<evidence type="ECO:0000256" key="5">
    <source>
        <dbReference type="SAM" id="Coils"/>
    </source>
</evidence>
<evidence type="ECO:0000256" key="3">
    <source>
        <dbReference type="ARBA" id="ARBA00022824"/>
    </source>
</evidence>
<evidence type="ECO:0000313" key="11">
    <source>
        <dbReference type="Proteomes" id="UP000789595"/>
    </source>
</evidence>
<accession>A0A6S8UGI9</accession>
<sequence>MPRATLLLLTITANAAFFGRQRKPDVPAGGLACDGGYTAVPSSYINDDYCDCADGADEPRTSACSGVTALKRFACADGSGVPASRVGDGVCDCCDGKDEAEGTCEDTCAAAAEAAAAAAAAAEAERLKGLARRAEYVEQYKNDIADAETRRDDAQRLLDEIDEDGPRQRVASYETEATARRDAAVAKADVDAAAQREAALLGEAPASIARAAVALCVVADNIEALLEAVHENLPSDTIEDADVLSLGHDTLEALNDAQEGEEAKRADAASLARTRLQGLLSGLPFSDDAPTTKAATEALAACAKTDATQAKQRLVPLYDVGGALAGKVLPVERPSSDMEAYLAADASEAKKQLEEAEATKKTAETALRDAQKVLDGDAGPDGAYHVLRDRCFSVKVSQYTYEVCAFGRAKQDHTSLGSFREWRADNTKWYFGGGQHCPGRGARDLVVSLRCGSEEWLENVGEPETCSYAADLYTPAACG</sequence>
<evidence type="ECO:0000256" key="4">
    <source>
        <dbReference type="ARBA" id="ARBA00023157"/>
    </source>
</evidence>
<evidence type="ECO:0000313" key="9">
    <source>
        <dbReference type="EMBL" id="CAE0692520.1"/>
    </source>
</evidence>
<dbReference type="InterPro" id="IPR036607">
    <property type="entry name" value="PRKCSH"/>
</dbReference>
<evidence type="ECO:0000259" key="7">
    <source>
        <dbReference type="PROSITE" id="PS51914"/>
    </source>
</evidence>
<dbReference type="GO" id="GO:0017177">
    <property type="term" value="C:glucosidase II complex"/>
    <property type="evidence" value="ECO:0007669"/>
    <property type="project" value="TreeGrafter"/>
</dbReference>
<name>A0A6S8UGI9_9STRA</name>
<dbReference type="InterPro" id="IPR002172">
    <property type="entry name" value="LDrepeatLR_classA_rpt"/>
</dbReference>
<dbReference type="SUPFAM" id="SSF50911">
    <property type="entry name" value="Mannose 6-phosphate receptor domain"/>
    <property type="match status" value="1"/>
</dbReference>
<feature type="coiled-coil region" evidence="5">
    <location>
        <begin position="137"/>
        <end position="164"/>
    </location>
</feature>
<dbReference type="AlphaFoldDB" id="A0A6S8UGI9"/>
<dbReference type="PROSITE" id="PS51914">
    <property type="entry name" value="MRH"/>
    <property type="match status" value="1"/>
</dbReference>
<proteinExistence type="predicted"/>
<dbReference type="InterPro" id="IPR044865">
    <property type="entry name" value="MRH_dom"/>
</dbReference>
<dbReference type="PANTHER" id="PTHR12630">
    <property type="entry name" value="N-LINKED OLIGOSACCHARIDE PROCESSING"/>
    <property type="match status" value="1"/>
</dbReference>
<protein>
    <recommendedName>
        <fullName evidence="1">Glucosidase 2 subunit beta</fullName>
    </recommendedName>
</protein>
<dbReference type="GO" id="GO:0006491">
    <property type="term" value="P:N-glycan processing"/>
    <property type="evidence" value="ECO:0007669"/>
    <property type="project" value="TreeGrafter"/>
</dbReference>
<keyword evidence="11" id="KW-1185">Reference proteome</keyword>
<feature type="chain" id="PRO_5035584560" description="Glucosidase 2 subunit beta" evidence="6">
    <location>
        <begin position="16"/>
        <end position="479"/>
    </location>
</feature>
<dbReference type="OrthoDB" id="28322at2759"/>
<dbReference type="InterPro" id="IPR039794">
    <property type="entry name" value="Gtb1-like"/>
</dbReference>
<feature type="coiled-coil region" evidence="5">
    <location>
        <begin position="346"/>
        <end position="373"/>
    </location>
</feature>
<keyword evidence="2 6" id="KW-0732">Signal</keyword>
<dbReference type="SUPFAM" id="SSF57424">
    <property type="entry name" value="LDL receptor-like module"/>
    <property type="match status" value="1"/>
</dbReference>
<dbReference type="InterPro" id="IPR036055">
    <property type="entry name" value="LDL_receptor-like_sf"/>
</dbReference>